<dbReference type="AlphaFoldDB" id="L7E4X6"/>
<dbReference type="PATRIC" id="fig|1134457.3.peg.2371"/>
<name>L7E4X6_MICAE</name>
<dbReference type="EMBL" id="ANKQ01000002">
    <property type="protein sequence ID" value="ELP53931.1"/>
    <property type="molecule type" value="Genomic_DNA"/>
</dbReference>
<accession>L7E4X6</accession>
<protein>
    <submittedName>
        <fullName evidence="1">Uncharacterized protein</fullName>
    </submittedName>
</protein>
<sequence>MKFCKEGRGVWGEQSCLLSPVPCPLSPEVKLETSDQKN</sequence>
<dbReference type="Proteomes" id="UP000010932">
    <property type="component" value="Unassembled WGS sequence"/>
</dbReference>
<comment type="caution">
    <text evidence="1">The sequence shown here is derived from an EMBL/GenBank/DDBJ whole genome shotgun (WGS) entry which is preliminary data.</text>
</comment>
<gene>
    <name evidence="1" type="ORF">O53_2742</name>
</gene>
<reference evidence="1 2" key="1">
    <citation type="journal article" date="2013" name="Genome Announc.">
        <title>Whole-Genome Sequence of Microcystis aeruginosa TAIHU98, a Nontoxic Bloom-Forming Strain Isolated from Taihu Lake, China.</title>
        <authorList>
            <person name="Yang C."/>
            <person name="Zhang W."/>
            <person name="Ren M."/>
            <person name="Song L."/>
            <person name="Li T."/>
            <person name="Zhao J."/>
        </authorList>
    </citation>
    <scope>NUCLEOTIDE SEQUENCE [LARGE SCALE GENOMIC DNA]</scope>
    <source>
        <strain evidence="1 2">TAIHU98</strain>
    </source>
</reference>
<proteinExistence type="predicted"/>
<evidence type="ECO:0000313" key="1">
    <source>
        <dbReference type="EMBL" id="ELP53931.1"/>
    </source>
</evidence>
<evidence type="ECO:0000313" key="2">
    <source>
        <dbReference type="Proteomes" id="UP000010932"/>
    </source>
</evidence>
<organism evidence="1 2">
    <name type="scientific">Microcystis aeruginosa TAIHU98</name>
    <dbReference type="NCBI Taxonomy" id="1134457"/>
    <lineage>
        <taxon>Bacteria</taxon>
        <taxon>Bacillati</taxon>
        <taxon>Cyanobacteriota</taxon>
        <taxon>Cyanophyceae</taxon>
        <taxon>Oscillatoriophycideae</taxon>
        <taxon>Chroococcales</taxon>
        <taxon>Microcystaceae</taxon>
        <taxon>Microcystis</taxon>
    </lineage>
</organism>